<dbReference type="RefSeq" id="WP_146421971.1">
    <property type="nucleotide sequence ID" value="NZ_CP076680.1"/>
</dbReference>
<keyword evidence="2" id="KW-1185">Reference proteome</keyword>
<dbReference type="EMBL" id="CP076680">
    <property type="protein sequence ID" value="QWU98704.1"/>
    <property type="molecule type" value="Genomic_DNA"/>
</dbReference>
<dbReference type="AlphaFoldDB" id="A0AAJ4NMB5"/>
<dbReference type="Proteomes" id="UP000683421">
    <property type="component" value="Chromosome"/>
</dbReference>
<evidence type="ECO:0008006" key="3">
    <source>
        <dbReference type="Google" id="ProtNLM"/>
    </source>
</evidence>
<gene>
    <name evidence="1" type="ORF">KQR59_06215</name>
</gene>
<evidence type="ECO:0000313" key="2">
    <source>
        <dbReference type="Proteomes" id="UP000683421"/>
    </source>
</evidence>
<accession>A0AAJ4NMB5</accession>
<reference evidence="1 2" key="1">
    <citation type="submission" date="2021-06" db="EMBL/GenBank/DDBJ databases">
        <title>Ulceroglandular infection and bacteremia caused by Francisella salimarina in an immunocompromised patient, France.</title>
        <authorList>
            <person name="Hennebique A."/>
            <person name="Caspar Y."/>
            <person name="Maurin M."/>
            <person name="Boisset S."/>
            <person name="Pelloux I."/>
            <person name="Gallego-Hernanz M.P."/>
            <person name="Burucoa C."/>
            <person name="Cazenave-Roblot F."/>
            <person name="Plouzeau C."/>
            <person name="Rammaert B."/>
        </authorList>
    </citation>
    <scope>NUCLEOTIDE SEQUENCE [LARGE SCALE GENOMIC DNA]</scope>
    <source>
        <strain evidence="1 2">CHUGA-F75</strain>
    </source>
</reference>
<dbReference type="Gene3D" id="3.90.1480.10">
    <property type="entry name" value="Alpha-2,3-sialyltransferase"/>
    <property type="match status" value="1"/>
</dbReference>
<proteinExistence type="predicted"/>
<evidence type="ECO:0000313" key="1">
    <source>
        <dbReference type="EMBL" id="QWU98704.1"/>
    </source>
</evidence>
<sequence length="291" mass="35159">MKVYNVKKFIKNLIPPLFWDIVQFAKDYKYFSRYRKLVVKNSELKDIHKGKRCFILGSGTSIKKENLKKLKNEIVFALNNFYVHEDFSEIMSGNIEKYYMTAPIHSPQTEKEWKEWFEDMEKYMPNNINMLFGINRDDINIKYIFDKYKIFKHHKINWYYAGKKFFYESFDKSAMDITGVIYEGEAVSIYSLIVALYMGFDEIYLVGMDHDYFLYNDESEMRMYSSAKHQKNEFARTFGNMFYINEFLRQYKIFSKYKIFDDNYSCKIFNTSSSSLLKVFPKVKFEDLFDQ</sequence>
<dbReference type="KEGG" id="fsr:KQR59_06215"/>
<name>A0AAJ4NMB5_9GAMM</name>
<protein>
    <recommendedName>
        <fullName evidence="3">DUF115 domain-containing protein</fullName>
    </recommendedName>
</protein>
<organism evidence="1 2">
    <name type="scientific">Francisella salimarina</name>
    <dbReference type="NCBI Taxonomy" id="2599927"/>
    <lineage>
        <taxon>Bacteria</taxon>
        <taxon>Pseudomonadati</taxon>
        <taxon>Pseudomonadota</taxon>
        <taxon>Gammaproteobacteria</taxon>
        <taxon>Thiotrichales</taxon>
        <taxon>Francisellaceae</taxon>
        <taxon>Francisella</taxon>
    </lineage>
</organism>